<protein>
    <submittedName>
        <fullName evidence="4">Alpha/beta fold hydrolase</fullName>
    </submittedName>
</protein>
<gene>
    <name evidence="4" type="ORF">J1786_07470</name>
</gene>
<evidence type="ECO:0000313" key="5">
    <source>
        <dbReference type="Proteomes" id="UP000699865"/>
    </source>
</evidence>
<keyword evidence="2 4" id="KW-0378">Hydrolase</keyword>
<proteinExistence type="inferred from homology"/>
<sequence length="273" mass="30195">MIGPLSNPAAYNCNPRNAFHLIIPSMPGFGFSDKPGEPGWALERIADSYVSLMARLGYPRWAMQGGDLGAAITDTIALKVPAGCIGMHSNFAMFQPTPEEVAAATPDEKAMLASAMNFWDKLSAYAKQQQTRPQTLGYALADSPVAQAAWIYQMFQDTCGTPGNAEGSFTFDQMLDDIMLYWLPNTGASSARLYWEMVQTRWSPPASLSKPITLPTGFTMAPLEAVRKSKRWTERRYTQLIHFNELAKGGHFVALEQPLAFVDEVRATFARLR</sequence>
<reference evidence="4 5" key="1">
    <citation type="submission" date="2021-03" db="EMBL/GenBank/DDBJ databases">
        <title>Five novel Rahnella species.</title>
        <authorList>
            <person name="Brady C."/>
            <person name="Asselin J."/>
            <person name="Beer S."/>
            <person name="Bruberg M.B."/>
            <person name="Crampton B."/>
            <person name="Venter S."/>
            <person name="Arnold D."/>
            <person name="Denman S."/>
        </authorList>
    </citation>
    <scope>NUCLEOTIDE SEQUENCE [LARGE SCALE GENOMIC DNA]</scope>
    <source>
        <strain evidence="4 5">L72c</strain>
    </source>
</reference>
<evidence type="ECO:0000256" key="2">
    <source>
        <dbReference type="ARBA" id="ARBA00022801"/>
    </source>
</evidence>
<dbReference type="EMBL" id="JAFMOU010000064">
    <property type="protein sequence ID" value="MBU9834652.1"/>
    <property type="molecule type" value="Genomic_DNA"/>
</dbReference>
<feature type="domain" description="AB hydrolase-1" evidence="3">
    <location>
        <begin position="16"/>
        <end position="98"/>
    </location>
</feature>
<evidence type="ECO:0000313" key="4">
    <source>
        <dbReference type="EMBL" id="MBU9834652.1"/>
    </source>
</evidence>
<evidence type="ECO:0000259" key="3">
    <source>
        <dbReference type="Pfam" id="PF00561"/>
    </source>
</evidence>
<comment type="caution">
    <text evidence="4">The sequence shown here is derived from an EMBL/GenBank/DDBJ whole genome shotgun (WGS) entry which is preliminary data.</text>
</comment>
<name>A0ABS6KYJ9_9GAMM</name>
<dbReference type="RefSeq" id="WP_217138014.1">
    <property type="nucleotide sequence ID" value="NZ_JAFMOU010000064.1"/>
</dbReference>
<keyword evidence="5" id="KW-1185">Reference proteome</keyword>
<dbReference type="GO" id="GO:0016787">
    <property type="term" value="F:hydrolase activity"/>
    <property type="evidence" value="ECO:0007669"/>
    <property type="project" value="UniProtKB-KW"/>
</dbReference>
<accession>A0ABS6KYJ9</accession>
<comment type="similarity">
    <text evidence="1">Belongs to the peptidase S33 family.</text>
</comment>
<organism evidence="4 5">
    <name type="scientific">Rahnella perminowiae</name>
    <dbReference type="NCBI Taxonomy" id="2816244"/>
    <lineage>
        <taxon>Bacteria</taxon>
        <taxon>Pseudomonadati</taxon>
        <taxon>Pseudomonadota</taxon>
        <taxon>Gammaproteobacteria</taxon>
        <taxon>Enterobacterales</taxon>
        <taxon>Yersiniaceae</taxon>
        <taxon>Rahnella</taxon>
    </lineage>
</organism>
<dbReference type="Proteomes" id="UP000699865">
    <property type="component" value="Unassembled WGS sequence"/>
</dbReference>
<dbReference type="InterPro" id="IPR000073">
    <property type="entry name" value="AB_hydrolase_1"/>
</dbReference>
<dbReference type="PANTHER" id="PTHR21661:SF35">
    <property type="entry name" value="EPOXIDE HYDROLASE"/>
    <property type="match status" value="1"/>
</dbReference>
<evidence type="ECO:0000256" key="1">
    <source>
        <dbReference type="ARBA" id="ARBA00010088"/>
    </source>
</evidence>
<dbReference type="PANTHER" id="PTHR21661">
    <property type="entry name" value="EPOXIDE HYDROLASE 1-RELATED"/>
    <property type="match status" value="1"/>
</dbReference>
<dbReference type="Pfam" id="PF00561">
    <property type="entry name" value="Abhydrolase_1"/>
    <property type="match status" value="1"/>
</dbReference>